<keyword evidence="5" id="KW-0548">Nucleotidyltransferase</keyword>
<evidence type="ECO:0000256" key="4">
    <source>
        <dbReference type="ARBA" id="ARBA00022679"/>
    </source>
</evidence>
<organism evidence="10 11">
    <name type="scientific">Kribbella qitaiheensis</name>
    <dbReference type="NCBI Taxonomy" id="1544730"/>
    <lineage>
        <taxon>Bacteria</taxon>
        <taxon>Bacillati</taxon>
        <taxon>Actinomycetota</taxon>
        <taxon>Actinomycetes</taxon>
        <taxon>Propionibacteriales</taxon>
        <taxon>Kribbellaceae</taxon>
        <taxon>Kribbella</taxon>
    </lineage>
</organism>
<protein>
    <submittedName>
        <fullName evidence="10">MerR family transcriptional regulator</fullName>
    </submittedName>
</protein>
<keyword evidence="6" id="KW-0235">DNA replication</keyword>
<keyword evidence="7" id="KW-0239">DNA-directed DNA polymerase</keyword>
<dbReference type="PANTHER" id="PTHR30478:SF0">
    <property type="entry name" value="BETA SLIDING CLAMP"/>
    <property type="match status" value="1"/>
</dbReference>
<dbReference type="GO" id="GO:0005737">
    <property type="term" value="C:cytoplasm"/>
    <property type="evidence" value="ECO:0007669"/>
    <property type="project" value="UniProtKB-SubCell"/>
</dbReference>
<dbReference type="Proteomes" id="UP000515563">
    <property type="component" value="Chromosome"/>
</dbReference>
<keyword evidence="8" id="KW-0238">DNA-binding</keyword>
<dbReference type="Gene3D" id="3.10.150.10">
    <property type="entry name" value="DNA Polymerase III, subunit A, domain 2"/>
    <property type="match status" value="2"/>
</dbReference>
<proteinExistence type="inferred from homology"/>
<evidence type="ECO:0000256" key="5">
    <source>
        <dbReference type="ARBA" id="ARBA00022695"/>
    </source>
</evidence>
<dbReference type="SUPFAM" id="SSF46955">
    <property type="entry name" value="Putative DNA-binding domain"/>
    <property type="match status" value="1"/>
</dbReference>
<dbReference type="GO" id="GO:0006355">
    <property type="term" value="P:regulation of DNA-templated transcription"/>
    <property type="evidence" value="ECO:0007669"/>
    <property type="project" value="InterPro"/>
</dbReference>
<dbReference type="InterPro" id="IPR001001">
    <property type="entry name" value="DNA_polIII_beta"/>
</dbReference>
<evidence type="ECO:0000256" key="2">
    <source>
        <dbReference type="ARBA" id="ARBA00010752"/>
    </source>
</evidence>
<evidence type="ECO:0000256" key="1">
    <source>
        <dbReference type="ARBA" id="ARBA00004496"/>
    </source>
</evidence>
<reference evidence="10 11" key="2">
    <citation type="journal article" date="2020" name="Microbiol. Resour. Announc.">
        <title>Antarctic desert soil bacteria exhibit high novel natural product potential, evaluated through long-read genome sequencing and comparative genomics.</title>
        <authorList>
            <person name="Benaud N."/>
            <person name="Edwards R.J."/>
            <person name="Amos T.G."/>
            <person name="D'Agostino P.M."/>
            <person name="Gutierrez-Chavez C."/>
            <person name="Montgomery K."/>
            <person name="Nicetic I."/>
            <person name="Ferrari B.C."/>
        </authorList>
    </citation>
    <scope>NUCLEOTIDE SEQUENCE [LARGE SCALE GENOMIC DNA]</scope>
    <source>
        <strain evidence="10 11">SPB151</strain>
    </source>
</reference>
<evidence type="ECO:0000256" key="3">
    <source>
        <dbReference type="ARBA" id="ARBA00022490"/>
    </source>
</evidence>
<dbReference type="GO" id="GO:0003887">
    <property type="term" value="F:DNA-directed DNA polymerase activity"/>
    <property type="evidence" value="ECO:0007669"/>
    <property type="project" value="UniProtKB-KW"/>
</dbReference>
<dbReference type="SUPFAM" id="SSF55979">
    <property type="entry name" value="DNA clamp"/>
    <property type="match status" value="2"/>
</dbReference>
<evidence type="ECO:0000313" key="11">
    <source>
        <dbReference type="Proteomes" id="UP000515563"/>
    </source>
</evidence>
<dbReference type="Pfam" id="PF13411">
    <property type="entry name" value="MerR_1"/>
    <property type="match status" value="1"/>
</dbReference>
<dbReference type="SMART" id="SM00480">
    <property type="entry name" value="POL3Bc"/>
    <property type="match status" value="1"/>
</dbReference>
<dbReference type="RefSeq" id="WP_185448904.1">
    <property type="nucleotide sequence ID" value="NZ_CP043661.1"/>
</dbReference>
<keyword evidence="11" id="KW-1185">Reference proteome</keyword>
<dbReference type="AlphaFoldDB" id="A0A7G6X059"/>
<evidence type="ECO:0000256" key="7">
    <source>
        <dbReference type="ARBA" id="ARBA00022932"/>
    </source>
</evidence>
<reference evidence="11" key="1">
    <citation type="submission" date="2019-09" db="EMBL/GenBank/DDBJ databases">
        <title>Antimicrobial potential of Antarctic Bacteria.</title>
        <authorList>
            <person name="Benaud N."/>
            <person name="Edwards R.J."/>
            <person name="Ferrari B.C."/>
        </authorList>
    </citation>
    <scope>NUCLEOTIDE SEQUENCE [LARGE SCALE GENOMIC DNA]</scope>
    <source>
        <strain evidence="11">SPB151</strain>
    </source>
</reference>
<dbReference type="KEGG" id="kqi:F1D05_19015"/>
<comment type="similarity">
    <text evidence="2">Belongs to the beta sliding clamp family.</text>
</comment>
<evidence type="ECO:0000259" key="9">
    <source>
        <dbReference type="PROSITE" id="PS50937"/>
    </source>
</evidence>
<keyword evidence="4" id="KW-0808">Transferase</keyword>
<dbReference type="Pfam" id="PF02767">
    <property type="entry name" value="DNA_pol3_beta_2"/>
    <property type="match status" value="1"/>
</dbReference>
<dbReference type="PROSITE" id="PS50937">
    <property type="entry name" value="HTH_MERR_2"/>
    <property type="match status" value="1"/>
</dbReference>
<dbReference type="GO" id="GO:0006271">
    <property type="term" value="P:DNA strand elongation involved in DNA replication"/>
    <property type="evidence" value="ECO:0007669"/>
    <property type="project" value="TreeGrafter"/>
</dbReference>
<dbReference type="InterPro" id="IPR046938">
    <property type="entry name" value="DNA_clamp_sf"/>
</dbReference>
<dbReference type="Gene3D" id="1.10.1660.10">
    <property type="match status" value="1"/>
</dbReference>
<dbReference type="GO" id="GO:0008408">
    <property type="term" value="F:3'-5' exonuclease activity"/>
    <property type="evidence" value="ECO:0007669"/>
    <property type="project" value="InterPro"/>
</dbReference>
<dbReference type="GO" id="GO:0009360">
    <property type="term" value="C:DNA polymerase III complex"/>
    <property type="evidence" value="ECO:0007669"/>
    <property type="project" value="InterPro"/>
</dbReference>
<accession>A0A7G6X059</accession>
<name>A0A7G6X059_9ACTN</name>
<dbReference type="SMART" id="SM00422">
    <property type="entry name" value="HTH_MERR"/>
    <property type="match status" value="1"/>
</dbReference>
<dbReference type="InterPro" id="IPR009061">
    <property type="entry name" value="DNA-bd_dom_put_sf"/>
</dbReference>
<dbReference type="InterPro" id="IPR000551">
    <property type="entry name" value="MerR-type_HTH_dom"/>
</dbReference>
<dbReference type="PANTHER" id="PTHR30478">
    <property type="entry name" value="DNA POLYMERASE III SUBUNIT BETA"/>
    <property type="match status" value="1"/>
</dbReference>
<dbReference type="PROSITE" id="PS00552">
    <property type="entry name" value="HTH_MERR_1"/>
    <property type="match status" value="1"/>
</dbReference>
<feature type="domain" description="HTH merR-type" evidence="9">
    <location>
        <begin position="5"/>
        <end position="75"/>
    </location>
</feature>
<dbReference type="InterPro" id="IPR022637">
    <property type="entry name" value="DNA_polIII_beta_cen"/>
</dbReference>
<evidence type="ECO:0000313" key="10">
    <source>
        <dbReference type="EMBL" id="QNE19624.1"/>
    </source>
</evidence>
<dbReference type="CDD" id="cd01107">
    <property type="entry name" value="HTH_BmrR"/>
    <property type="match status" value="1"/>
</dbReference>
<sequence length="365" mass="38199">MTDDLLTISTFARRVGLTPSALRFYDDCGLLRPAEVDEQNGYRYYSPEQEPRASLLRDLREIDLPLADVRVVLDEGPARGAAVVQAHLRTVEGKADTARRAATRILATLPAVPYECAVTLGGAELASAIRQVAAAAAPTDEIPALACVLVELGEDEVTLVASDRYRLSVRKLQPVGFRGSPRSLLVNAAELVELGRWVAGAETAAIETGPGGSTVVRIDTGGEATGSVADGSSRAVKVIEDDFPEYQVILDGLAAPVCRVVVDRLRLLDLLTDGIVALDIQPGQLTVSEVDSSADGPGTTSAPIEAVGVGQVRIGFTAAVLAAALSVSVGPDVLLEISAPETPVIVRSADQGTFTTLVMPARLDG</sequence>
<dbReference type="EMBL" id="CP043661">
    <property type="protein sequence ID" value="QNE19624.1"/>
    <property type="molecule type" value="Genomic_DNA"/>
</dbReference>
<evidence type="ECO:0000256" key="6">
    <source>
        <dbReference type="ARBA" id="ARBA00022705"/>
    </source>
</evidence>
<comment type="subcellular location">
    <subcellularLocation>
        <location evidence="1">Cytoplasm</location>
    </subcellularLocation>
</comment>
<evidence type="ECO:0000256" key="8">
    <source>
        <dbReference type="ARBA" id="ARBA00023125"/>
    </source>
</evidence>
<dbReference type="GO" id="GO:0003677">
    <property type="term" value="F:DNA binding"/>
    <property type="evidence" value="ECO:0007669"/>
    <property type="project" value="UniProtKB-KW"/>
</dbReference>
<keyword evidence="3" id="KW-0963">Cytoplasm</keyword>
<gene>
    <name evidence="10" type="ORF">F1D05_19015</name>
</gene>